<evidence type="ECO:0000256" key="1">
    <source>
        <dbReference type="SAM" id="Phobius"/>
    </source>
</evidence>
<sequence length="67" mass="7289">MNTQGKLVLFYLFIFTLVSFTIVLTLVSLFSGVDTVMFITWVCAGLGIGFVGFTGMLADKSTNAQNK</sequence>
<feature type="transmembrane region" description="Helical" evidence="1">
    <location>
        <begin position="7"/>
        <end position="30"/>
    </location>
</feature>
<dbReference type="RefSeq" id="WP_168881608.1">
    <property type="nucleotide sequence ID" value="NZ_JABAIL010000002.1"/>
</dbReference>
<keyword evidence="3" id="KW-1185">Reference proteome</keyword>
<keyword evidence="1" id="KW-0812">Transmembrane</keyword>
<feature type="transmembrane region" description="Helical" evidence="1">
    <location>
        <begin position="36"/>
        <end position="58"/>
    </location>
</feature>
<comment type="caution">
    <text evidence="2">The sequence shown here is derived from an EMBL/GenBank/DDBJ whole genome shotgun (WGS) entry which is preliminary data.</text>
</comment>
<keyword evidence="1" id="KW-1133">Transmembrane helix</keyword>
<name>A0A7X8SIR4_9BACT</name>
<keyword evidence="1" id="KW-0472">Membrane</keyword>
<reference evidence="2 3" key="1">
    <citation type="submission" date="2020-04" db="EMBL/GenBank/DDBJ databases">
        <title>Flammeovirga sp. SR4, a novel species isolated from seawater.</title>
        <authorList>
            <person name="Wang X."/>
        </authorList>
    </citation>
    <scope>NUCLEOTIDE SEQUENCE [LARGE SCALE GENOMIC DNA]</scope>
    <source>
        <strain evidence="2 3">SR4</strain>
    </source>
</reference>
<dbReference type="AlphaFoldDB" id="A0A7X8SIR4"/>
<gene>
    <name evidence="2" type="ORF">HGP29_06750</name>
</gene>
<dbReference type="Proteomes" id="UP000585050">
    <property type="component" value="Unassembled WGS sequence"/>
</dbReference>
<dbReference type="EMBL" id="JABAIL010000002">
    <property type="protein sequence ID" value="NLR90897.1"/>
    <property type="molecule type" value="Genomic_DNA"/>
</dbReference>
<accession>A0A7X8SIR4</accession>
<evidence type="ECO:0000313" key="3">
    <source>
        <dbReference type="Proteomes" id="UP000585050"/>
    </source>
</evidence>
<evidence type="ECO:0000313" key="2">
    <source>
        <dbReference type="EMBL" id="NLR90897.1"/>
    </source>
</evidence>
<proteinExistence type="predicted"/>
<organism evidence="2 3">
    <name type="scientific">Flammeovirga agarivorans</name>
    <dbReference type="NCBI Taxonomy" id="2726742"/>
    <lineage>
        <taxon>Bacteria</taxon>
        <taxon>Pseudomonadati</taxon>
        <taxon>Bacteroidota</taxon>
        <taxon>Cytophagia</taxon>
        <taxon>Cytophagales</taxon>
        <taxon>Flammeovirgaceae</taxon>
        <taxon>Flammeovirga</taxon>
    </lineage>
</organism>
<protein>
    <submittedName>
        <fullName evidence="2">Uncharacterized protein</fullName>
    </submittedName>
</protein>